<evidence type="ECO:0000313" key="2">
    <source>
        <dbReference type="EMBL" id="KAF9515543.1"/>
    </source>
</evidence>
<protein>
    <submittedName>
        <fullName evidence="2">Uncharacterized protein</fullName>
    </submittedName>
</protein>
<dbReference type="Proteomes" id="UP000886523">
    <property type="component" value="Unassembled WGS sequence"/>
</dbReference>
<dbReference type="AlphaFoldDB" id="A0A9P6DYC7"/>
<accession>A0A9P6DYC7</accession>
<dbReference type="EMBL" id="MU128949">
    <property type="protein sequence ID" value="KAF9515543.1"/>
    <property type="molecule type" value="Genomic_DNA"/>
</dbReference>
<keyword evidence="3" id="KW-1185">Reference proteome</keyword>
<feature type="coiled-coil region" evidence="1">
    <location>
        <begin position="7"/>
        <end position="111"/>
    </location>
</feature>
<comment type="caution">
    <text evidence="2">The sequence shown here is derived from an EMBL/GenBank/DDBJ whole genome shotgun (WGS) entry which is preliminary data.</text>
</comment>
<evidence type="ECO:0000313" key="3">
    <source>
        <dbReference type="Proteomes" id="UP000886523"/>
    </source>
</evidence>
<proteinExistence type="predicted"/>
<gene>
    <name evidence="2" type="ORF">BS47DRAFT_783751</name>
</gene>
<evidence type="ECO:0000256" key="1">
    <source>
        <dbReference type="SAM" id="Coils"/>
    </source>
</evidence>
<name>A0A9P6DYC7_9AGAM</name>
<reference evidence="2" key="1">
    <citation type="journal article" date="2020" name="Nat. Commun.">
        <title>Large-scale genome sequencing of mycorrhizal fungi provides insights into the early evolution of symbiotic traits.</title>
        <authorList>
            <person name="Miyauchi S."/>
            <person name="Kiss E."/>
            <person name="Kuo A."/>
            <person name="Drula E."/>
            <person name="Kohler A."/>
            <person name="Sanchez-Garcia M."/>
            <person name="Morin E."/>
            <person name="Andreopoulos B."/>
            <person name="Barry K.W."/>
            <person name="Bonito G."/>
            <person name="Buee M."/>
            <person name="Carver A."/>
            <person name="Chen C."/>
            <person name="Cichocki N."/>
            <person name="Clum A."/>
            <person name="Culley D."/>
            <person name="Crous P.W."/>
            <person name="Fauchery L."/>
            <person name="Girlanda M."/>
            <person name="Hayes R.D."/>
            <person name="Keri Z."/>
            <person name="LaButti K."/>
            <person name="Lipzen A."/>
            <person name="Lombard V."/>
            <person name="Magnuson J."/>
            <person name="Maillard F."/>
            <person name="Murat C."/>
            <person name="Nolan M."/>
            <person name="Ohm R.A."/>
            <person name="Pangilinan J."/>
            <person name="Pereira M.F."/>
            <person name="Perotto S."/>
            <person name="Peter M."/>
            <person name="Pfister S."/>
            <person name="Riley R."/>
            <person name="Sitrit Y."/>
            <person name="Stielow J.B."/>
            <person name="Szollosi G."/>
            <person name="Zifcakova L."/>
            <person name="Stursova M."/>
            <person name="Spatafora J.W."/>
            <person name="Tedersoo L."/>
            <person name="Vaario L.M."/>
            <person name="Yamada A."/>
            <person name="Yan M."/>
            <person name="Wang P."/>
            <person name="Xu J."/>
            <person name="Bruns T."/>
            <person name="Baldrian P."/>
            <person name="Vilgalys R."/>
            <person name="Dunand C."/>
            <person name="Henrissat B."/>
            <person name="Grigoriev I.V."/>
            <person name="Hibbett D."/>
            <person name="Nagy L.G."/>
            <person name="Martin F.M."/>
        </authorList>
    </citation>
    <scope>NUCLEOTIDE SEQUENCE</scope>
    <source>
        <strain evidence="2">UP504</strain>
    </source>
</reference>
<sequence>MLPRVSRQALFAKLAHFKRKNEDLEADLDRTRAAYEALESKLTDVSAKLERAELNLGSAKQDLAEKIEEIKKWHRLDKREDQELEELRRIKADLETRVKELEDRVQDDAIKIKRGKADRKSCFLPKKRLPDSRSAAHHLSRELLNLPCCHIQSELENARETIDHFQEAAKV</sequence>
<keyword evidence="1" id="KW-0175">Coiled coil</keyword>
<organism evidence="2 3">
    <name type="scientific">Hydnum rufescens UP504</name>
    <dbReference type="NCBI Taxonomy" id="1448309"/>
    <lineage>
        <taxon>Eukaryota</taxon>
        <taxon>Fungi</taxon>
        <taxon>Dikarya</taxon>
        <taxon>Basidiomycota</taxon>
        <taxon>Agaricomycotina</taxon>
        <taxon>Agaricomycetes</taxon>
        <taxon>Cantharellales</taxon>
        <taxon>Hydnaceae</taxon>
        <taxon>Hydnum</taxon>
    </lineage>
</organism>